<evidence type="ECO:0000313" key="2">
    <source>
        <dbReference type="EMBL" id="SHO51631.1"/>
    </source>
</evidence>
<dbReference type="AlphaFoldDB" id="A0A1M7YGB8"/>
<dbReference type="Proteomes" id="UP000184603">
    <property type="component" value="Unassembled WGS sequence"/>
</dbReference>
<dbReference type="RefSeq" id="WP_073615530.1">
    <property type="nucleotide sequence ID" value="NZ_FRFE01000027.1"/>
</dbReference>
<evidence type="ECO:0000313" key="3">
    <source>
        <dbReference type="Proteomes" id="UP000184603"/>
    </source>
</evidence>
<reference evidence="2 3" key="1">
    <citation type="submission" date="2016-12" db="EMBL/GenBank/DDBJ databases">
        <authorList>
            <person name="Song W.-J."/>
            <person name="Kurnit D.M."/>
        </authorList>
    </citation>
    <scope>NUCLEOTIDE SEQUENCE [LARGE SCALE GENOMIC DNA]</scope>
    <source>
        <strain evidence="2 3">DSM 18488</strain>
    </source>
</reference>
<feature type="region of interest" description="Disordered" evidence="1">
    <location>
        <begin position="1"/>
        <end position="26"/>
    </location>
</feature>
<feature type="compositionally biased region" description="Basic residues" evidence="1">
    <location>
        <begin position="1"/>
        <end position="12"/>
    </location>
</feature>
<keyword evidence="3" id="KW-1185">Reference proteome</keyword>
<dbReference type="EMBL" id="FRFE01000027">
    <property type="protein sequence ID" value="SHO51631.1"/>
    <property type="molecule type" value="Genomic_DNA"/>
</dbReference>
<sequence>MDRTTKPKKRKQPNPTQPESLHKDNDIFTTDMRFVVTRSKLNALVDEFDESVPVYSNPPVYN</sequence>
<gene>
    <name evidence="2" type="ORF">SAMN02745220_04101</name>
</gene>
<evidence type="ECO:0000256" key="1">
    <source>
        <dbReference type="SAM" id="MobiDB-lite"/>
    </source>
</evidence>
<proteinExistence type="predicted"/>
<name>A0A1M7YGB8_9BACT</name>
<accession>A0A1M7YGB8</accession>
<organism evidence="2 3">
    <name type="scientific">Desulfopila aestuarii DSM 18488</name>
    <dbReference type="NCBI Taxonomy" id="1121416"/>
    <lineage>
        <taxon>Bacteria</taxon>
        <taxon>Pseudomonadati</taxon>
        <taxon>Thermodesulfobacteriota</taxon>
        <taxon>Desulfobulbia</taxon>
        <taxon>Desulfobulbales</taxon>
        <taxon>Desulfocapsaceae</taxon>
        <taxon>Desulfopila</taxon>
    </lineage>
</organism>
<protein>
    <submittedName>
        <fullName evidence="2">Uncharacterized protein</fullName>
    </submittedName>
</protein>